<dbReference type="PANTHER" id="PTHR11705">
    <property type="entry name" value="PROTEASE FAMILY M14 CARBOXYPEPTIDASE A,B"/>
    <property type="match status" value="1"/>
</dbReference>
<evidence type="ECO:0000313" key="15">
    <source>
        <dbReference type="Proteomes" id="UP000234857"/>
    </source>
</evidence>
<keyword evidence="3" id="KW-0121">Carboxypeptidase</keyword>
<dbReference type="PANTHER" id="PTHR11705:SF143">
    <property type="entry name" value="SLL0236 PROTEIN"/>
    <property type="match status" value="1"/>
</dbReference>
<evidence type="ECO:0000256" key="4">
    <source>
        <dbReference type="ARBA" id="ARBA00022670"/>
    </source>
</evidence>
<dbReference type="GO" id="GO:0004181">
    <property type="term" value="F:metallocarboxypeptidase activity"/>
    <property type="evidence" value="ECO:0007669"/>
    <property type="project" value="InterPro"/>
</dbReference>
<evidence type="ECO:0000256" key="10">
    <source>
        <dbReference type="ARBA" id="ARBA00050859"/>
    </source>
</evidence>
<feature type="active site" description="Proton donor/acceptor" evidence="12">
    <location>
        <position position="350"/>
    </location>
</feature>
<dbReference type="Proteomes" id="UP000234857">
    <property type="component" value="Unassembled WGS sequence"/>
</dbReference>
<keyword evidence="6" id="KW-0732">Signal</keyword>
<dbReference type="GO" id="GO:0005615">
    <property type="term" value="C:extracellular space"/>
    <property type="evidence" value="ECO:0007669"/>
    <property type="project" value="TreeGrafter"/>
</dbReference>
<evidence type="ECO:0000256" key="6">
    <source>
        <dbReference type="ARBA" id="ARBA00022729"/>
    </source>
</evidence>
<proteinExistence type="inferred from homology"/>
<evidence type="ECO:0000256" key="2">
    <source>
        <dbReference type="ARBA" id="ARBA00005988"/>
    </source>
</evidence>
<dbReference type="FunFam" id="3.40.630.10:FF:000084">
    <property type="entry name" value="Carboxypeptidase B2"/>
    <property type="match status" value="1"/>
</dbReference>
<feature type="domain" description="Peptidase M14" evidence="13">
    <location>
        <begin position="96"/>
        <end position="380"/>
    </location>
</feature>
<evidence type="ECO:0000313" key="14">
    <source>
        <dbReference type="EMBL" id="PLX15732.1"/>
    </source>
</evidence>
<evidence type="ECO:0000259" key="13">
    <source>
        <dbReference type="PROSITE" id="PS52035"/>
    </source>
</evidence>
<dbReference type="PROSITE" id="PS52035">
    <property type="entry name" value="PEPTIDASE_M14"/>
    <property type="match status" value="1"/>
</dbReference>
<evidence type="ECO:0000256" key="7">
    <source>
        <dbReference type="ARBA" id="ARBA00022801"/>
    </source>
</evidence>
<evidence type="ECO:0000256" key="9">
    <source>
        <dbReference type="ARBA" id="ARBA00023049"/>
    </source>
</evidence>
<dbReference type="EC" id="3.4.17.18" evidence="11"/>
<dbReference type="EMBL" id="PKTG01000130">
    <property type="protein sequence ID" value="PLX15732.1"/>
    <property type="molecule type" value="Genomic_DNA"/>
</dbReference>
<dbReference type="InterPro" id="IPR000834">
    <property type="entry name" value="Peptidase_M14"/>
</dbReference>
<dbReference type="AlphaFoldDB" id="A0A2N5ZAL8"/>
<reference evidence="14 15" key="1">
    <citation type="submission" date="2017-11" db="EMBL/GenBank/DDBJ databases">
        <title>Genome-resolved metagenomics identifies genetic mobility, metabolic interactions, and unexpected diversity in perchlorate-reducing communities.</title>
        <authorList>
            <person name="Barnum T.P."/>
            <person name="Figueroa I.A."/>
            <person name="Carlstrom C.I."/>
            <person name="Lucas L.N."/>
            <person name="Engelbrektson A.L."/>
            <person name="Coates J.D."/>
        </authorList>
    </citation>
    <scope>NUCLEOTIDE SEQUENCE [LARGE SCALE GENOMIC DNA]</scope>
    <source>
        <strain evidence="14">BM706</strain>
    </source>
</reference>
<organism evidence="14 15">
    <name type="scientific">Muiribacterium halophilum</name>
    <dbReference type="NCBI Taxonomy" id="2053465"/>
    <lineage>
        <taxon>Bacteria</taxon>
        <taxon>Candidatus Muiribacteriota</taxon>
        <taxon>Candidatus Muiribacteriia</taxon>
        <taxon>Candidatus Muiribacteriales</taxon>
        <taxon>Candidatus Muiribacteriaceae</taxon>
        <taxon>Candidatus Muiribacterium</taxon>
    </lineage>
</organism>
<keyword evidence="8" id="KW-0862">Zinc</keyword>
<comment type="cofactor">
    <cofactor evidence="1">
        <name>Zn(2+)</name>
        <dbReference type="ChEBI" id="CHEBI:29105"/>
    </cofactor>
</comment>
<dbReference type="SUPFAM" id="SSF53187">
    <property type="entry name" value="Zn-dependent exopeptidases"/>
    <property type="match status" value="1"/>
</dbReference>
<dbReference type="CDD" id="cd03859">
    <property type="entry name" value="M14_CPT"/>
    <property type="match status" value="1"/>
</dbReference>
<sequence length="387" mass="44355">MKKIFILTLVTIISLSVFASDLMFIRIDDLTKSDINILASSGSEIVDVRNGNSVDIIVRKDFYNILKNAYQTTVLLKDMDSIYSRYIGKAISEDSVYHTYDEMVVFMKEISKDHSDIVCMRSIGKSWEDRDIWALVISDNPGVDEDEPTAAFWGAHHSREWISIEVPIAIAQYLIENYDKDLEVKKIVDNNEIWVVPMVNPDGVEYSMKEYSYWRKNRRHITGNTYGIDPNRNYGYHWGESGASSSAWSDTYKGEEAFSEKETQAVRDIAAKKKFAVSISYHSYGGDILFPWSYTDKEKCKDHDQLKMIADKMNKYVNYSVMQSGDLYPAAGDSDDWLYSQHRTFAFTFELGRSFIPSDELVDGICEKNVKAAMELLSDIPEILSLK</sequence>
<evidence type="ECO:0000256" key="5">
    <source>
        <dbReference type="ARBA" id="ARBA00022723"/>
    </source>
</evidence>
<keyword evidence="5" id="KW-0479">Metal-binding</keyword>
<evidence type="ECO:0000256" key="11">
    <source>
        <dbReference type="ARBA" id="ARBA00066554"/>
    </source>
</evidence>
<protein>
    <recommendedName>
        <fullName evidence="11">carboxypeptidase T</fullName>
        <ecNumber evidence="11">3.4.17.18</ecNumber>
    </recommendedName>
</protein>
<comment type="similarity">
    <text evidence="2 12">Belongs to the peptidase M14 family.</text>
</comment>
<dbReference type="SMART" id="SM00631">
    <property type="entry name" value="Zn_pept"/>
    <property type="match status" value="1"/>
</dbReference>
<name>A0A2N5ZAL8_MUIH1</name>
<dbReference type="InterPro" id="IPR033810">
    <property type="entry name" value="Carboxypeptidase_T"/>
</dbReference>
<evidence type="ECO:0000256" key="1">
    <source>
        <dbReference type="ARBA" id="ARBA00001947"/>
    </source>
</evidence>
<comment type="caution">
    <text evidence="14">The sequence shown here is derived from an EMBL/GenBank/DDBJ whole genome shotgun (WGS) entry which is preliminary data.</text>
</comment>
<dbReference type="PRINTS" id="PR00765">
    <property type="entry name" value="CRBOXYPTASEA"/>
</dbReference>
<keyword evidence="9" id="KW-0482">Metalloprotease</keyword>
<keyword evidence="4" id="KW-0645">Protease</keyword>
<keyword evidence="7" id="KW-0378">Hydrolase</keyword>
<accession>A0A2N5ZAL8</accession>
<comment type="catalytic activity">
    <reaction evidence="10">
        <text>Releases a C-terminal residue, which may be hydrophobic or positively charged.</text>
        <dbReference type="EC" id="3.4.17.18"/>
    </reaction>
</comment>
<evidence type="ECO:0000256" key="8">
    <source>
        <dbReference type="ARBA" id="ARBA00022833"/>
    </source>
</evidence>
<dbReference type="GO" id="GO:0008270">
    <property type="term" value="F:zinc ion binding"/>
    <property type="evidence" value="ECO:0007669"/>
    <property type="project" value="InterPro"/>
</dbReference>
<dbReference type="Pfam" id="PF00246">
    <property type="entry name" value="Peptidase_M14"/>
    <property type="match status" value="1"/>
</dbReference>
<evidence type="ECO:0000256" key="12">
    <source>
        <dbReference type="PROSITE-ProRule" id="PRU01379"/>
    </source>
</evidence>
<dbReference type="GO" id="GO:0006508">
    <property type="term" value="P:proteolysis"/>
    <property type="evidence" value="ECO:0007669"/>
    <property type="project" value="UniProtKB-KW"/>
</dbReference>
<gene>
    <name evidence="14" type="ORF">C0601_12205</name>
</gene>
<dbReference type="Gene3D" id="3.40.630.10">
    <property type="entry name" value="Zn peptidases"/>
    <property type="match status" value="1"/>
</dbReference>
<evidence type="ECO:0000256" key="3">
    <source>
        <dbReference type="ARBA" id="ARBA00022645"/>
    </source>
</evidence>